<comment type="subcellular location">
    <subcellularLocation>
        <location evidence="1">Cell inner membrane</location>
        <topology evidence="1">Multi-pass membrane protein</topology>
    </subcellularLocation>
</comment>
<dbReference type="GO" id="GO:0015628">
    <property type="term" value="P:protein secretion by the type II secretion system"/>
    <property type="evidence" value="ECO:0007669"/>
    <property type="project" value="TreeGrafter"/>
</dbReference>
<keyword evidence="5 8" id="KW-0812">Transmembrane</keyword>
<gene>
    <name evidence="10" type="ORF">DW747_00670</name>
</gene>
<dbReference type="RefSeq" id="WP_117538610.1">
    <property type="nucleotide sequence ID" value="NZ_QVFD01000001.1"/>
</dbReference>
<dbReference type="InterPro" id="IPR042094">
    <property type="entry name" value="T2SS_GspF_sf"/>
</dbReference>
<keyword evidence="6 8" id="KW-1133">Transmembrane helix</keyword>
<evidence type="ECO:0000256" key="1">
    <source>
        <dbReference type="ARBA" id="ARBA00004429"/>
    </source>
</evidence>
<dbReference type="OrthoDB" id="9805682at2"/>
<dbReference type="PRINTS" id="PR00812">
    <property type="entry name" value="BCTERIALGSPF"/>
</dbReference>
<evidence type="ECO:0000313" key="10">
    <source>
        <dbReference type="EMBL" id="RGC51051.1"/>
    </source>
</evidence>
<evidence type="ECO:0000256" key="8">
    <source>
        <dbReference type="SAM" id="Phobius"/>
    </source>
</evidence>
<evidence type="ECO:0000256" key="2">
    <source>
        <dbReference type="ARBA" id="ARBA00005745"/>
    </source>
</evidence>
<name>A0A3E2XS38_9FIRM</name>
<feature type="domain" description="Type II secretion system protein GspF" evidence="9">
    <location>
        <begin position="271"/>
        <end position="393"/>
    </location>
</feature>
<keyword evidence="3" id="KW-1003">Cell membrane</keyword>
<dbReference type="Proteomes" id="UP000261231">
    <property type="component" value="Unassembled WGS sequence"/>
</dbReference>
<keyword evidence="7 8" id="KW-0472">Membrane</keyword>
<dbReference type="PANTHER" id="PTHR30012">
    <property type="entry name" value="GENERAL SECRETION PATHWAY PROTEIN"/>
    <property type="match status" value="1"/>
</dbReference>
<feature type="transmembrane region" description="Helical" evidence="8">
    <location>
        <begin position="221"/>
        <end position="239"/>
    </location>
</feature>
<feature type="transmembrane region" description="Helical" evidence="8">
    <location>
        <begin position="169"/>
        <end position="194"/>
    </location>
</feature>
<feature type="transmembrane region" description="Helical" evidence="8">
    <location>
        <begin position="374"/>
        <end position="398"/>
    </location>
</feature>
<sequence length="404" mass="44236">MPGFSYVAVDQAGKEIKGSIDAENSERVAETLRRDGLLPLSIKEQGVLNKEIDFAIGKKVKPRDLSVFCRQFVSITEAGVPMKEALQMLAEQTENKWLKRAIAEVLTNVEKGNTLADSMMAFPDIFPGMLVNMVRAGEASGSLELSFSRMATHFEKEAKLRATIMKATIYPIILICAAIGVVAVMLLFVIPIFVDMFADLDVQMPALTLAVMGTSSWMASHWYVILIIAVIAAAAYRLIYQTDQGRLAIDNVKMKMPLFGKLTVKTACAQFARTMSTLLSAGLSTTNCLDIVASIMKNVHYANAFLKAKEEVMKGIPLSEPLQTAGIFPPMVYHMTGIGEETGNLEEMLEKLADYYDEEVEMATQSILAAMEPLIIVFMALIVGTLVIAVILPIGAMYEGLNNL</sequence>
<dbReference type="FunFam" id="1.20.81.30:FF:000001">
    <property type="entry name" value="Type II secretion system protein F"/>
    <property type="match status" value="2"/>
</dbReference>
<evidence type="ECO:0000256" key="6">
    <source>
        <dbReference type="ARBA" id="ARBA00022989"/>
    </source>
</evidence>
<dbReference type="Gene3D" id="1.20.81.30">
    <property type="entry name" value="Type II secretion system (T2SS), domain F"/>
    <property type="match status" value="2"/>
</dbReference>
<comment type="caution">
    <text evidence="10">The sequence shown here is derived from an EMBL/GenBank/DDBJ whole genome shotgun (WGS) entry which is preliminary data.</text>
</comment>
<dbReference type="EMBL" id="QVFD01000001">
    <property type="protein sequence ID" value="RGC51051.1"/>
    <property type="molecule type" value="Genomic_DNA"/>
</dbReference>
<evidence type="ECO:0000259" key="9">
    <source>
        <dbReference type="Pfam" id="PF00482"/>
    </source>
</evidence>
<reference evidence="10 11" key="1">
    <citation type="submission" date="2018-08" db="EMBL/GenBank/DDBJ databases">
        <title>A genome reference for cultivated species of the human gut microbiota.</title>
        <authorList>
            <person name="Zou Y."/>
            <person name="Xue W."/>
            <person name="Luo G."/>
        </authorList>
    </citation>
    <scope>NUCLEOTIDE SEQUENCE [LARGE SCALE GENOMIC DNA]</scope>
    <source>
        <strain evidence="10 11">AM28-39</strain>
    </source>
</reference>
<proteinExistence type="inferred from homology"/>
<dbReference type="InterPro" id="IPR018076">
    <property type="entry name" value="T2SS_GspF_dom"/>
</dbReference>
<evidence type="ECO:0000256" key="3">
    <source>
        <dbReference type="ARBA" id="ARBA00022475"/>
    </source>
</evidence>
<feature type="domain" description="Type II secretion system protein GspF" evidence="9">
    <location>
        <begin position="68"/>
        <end position="191"/>
    </location>
</feature>
<evidence type="ECO:0000313" key="11">
    <source>
        <dbReference type="Proteomes" id="UP000261231"/>
    </source>
</evidence>
<evidence type="ECO:0000256" key="4">
    <source>
        <dbReference type="ARBA" id="ARBA00022519"/>
    </source>
</evidence>
<dbReference type="GO" id="GO:0005886">
    <property type="term" value="C:plasma membrane"/>
    <property type="evidence" value="ECO:0007669"/>
    <property type="project" value="UniProtKB-SubCell"/>
</dbReference>
<organism evidence="10 11">
    <name type="scientific">Coprococcus catus</name>
    <dbReference type="NCBI Taxonomy" id="116085"/>
    <lineage>
        <taxon>Bacteria</taxon>
        <taxon>Bacillati</taxon>
        <taxon>Bacillota</taxon>
        <taxon>Clostridia</taxon>
        <taxon>Lachnospirales</taxon>
        <taxon>Lachnospiraceae</taxon>
        <taxon>Coprococcus</taxon>
    </lineage>
</organism>
<accession>A0A3E2XS38</accession>
<keyword evidence="4" id="KW-0997">Cell inner membrane</keyword>
<dbReference type="InterPro" id="IPR003004">
    <property type="entry name" value="GspF/PilC"/>
</dbReference>
<evidence type="ECO:0000256" key="7">
    <source>
        <dbReference type="ARBA" id="ARBA00023136"/>
    </source>
</evidence>
<protein>
    <submittedName>
        <fullName evidence="10">Type II secretion system F family protein</fullName>
    </submittedName>
</protein>
<dbReference type="AlphaFoldDB" id="A0A3E2XS38"/>
<evidence type="ECO:0000256" key="5">
    <source>
        <dbReference type="ARBA" id="ARBA00022692"/>
    </source>
</evidence>
<dbReference type="Pfam" id="PF00482">
    <property type="entry name" value="T2SSF"/>
    <property type="match status" value="2"/>
</dbReference>
<dbReference type="PANTHER" id="PTHR30012:SF0">
    <property type="entry name" value="TYPE II SECRETION SYSTEM PROTEIN F-RELATED"/>
    <property type="match status" value="1"/>
</dbReference>
<comment type="similarity">
    <text evidence="2">Belongs to the GSP F family.</text>
</comment>
<keyword evidence="11" id="KW-1185">Reference proteome</keyword>